<keyword evidence="3" id="KW-1185">Reference proteome</keyword>
<gene>
    <name evidence="2" type="ORF">EW026_g8344</name>
</gene>
<name>A0A4S4K671_9APHY</name>
<dbReference type="EMBL" id="SGPJ01001059">
    <property type="protein sequence ID" value="THG92617.1"/>
    <property type="molecule type" value="Genomic_DNA"/>
</dbReference>
<feature type="compositionally biased region" description="Basic and acidic residues" evidence="1">
    <location>
        <begin position="389"/>
        <end position="407"/>
    </location>
</feature>
<feature type="region of interest" description="Disordered" evidence="1">
    <location>
        <begin position="340"/>
        <end position="422"/>
    </location>
</feature>
<evidence type="ECO:0000313" key="2">
    <source>
        <dbReference type="EMBL" id="THG92617.1"/>
    </source>
</evidence>
<proteinExistence type="predicted"/>
<feature type="compositionally biased region" description="Acidic residues" evidence="1">
    <location>
        <begin position="374"/>
        <end position="388"/>
    </location>
</feature>
<dbReference type="AlphaFoldDB" id="A0A4S4K671"/>
<feature type="compositionally biased region" description="Basic residues" evidence="1">
    <location>
        <begin position="358"/>
        <end position="369"/>
    </location>
</feature>
<sequence length="422" mass="48130">MARTRTYNENTVPIRRAALSDSKRRERRERFQDLKNDLATTHNIFAASAREIAKKYGRTERWTKRQVLMSTVITRRKPNVWNAFIRNKLNKCNEGRATGHRISLPEFLREHVDELKTEYERLTSAQKKAFREEILTLREERSTIKARNNPKAVQTEVQSAFGNLKKDFASACARTGCEGFFIAVRGSIEDYHEPHAVYTAGATKYIRDVLKMEPGTFTLQFESNSVSSGTRTEFPVPGAPKKFSKTQAVSSARAHLQQTLNAILRRKDVGVIRKGKEREIKMNYDNYEAKIVEKYGVALVGFPCKLTNPGNLGRTDLEQVISAFDNGTCQWKKLSKTELDTRTKQNQERQAAGEQVYKARKVAKQRGKPKSAETIEDEHEADDEEGEQREDPNEIDVGRTDQPRLETTESEGPGTIQLNDTQ</sequence>
<organism evidence="2 3">
    <name type="scientific">Hermanssonia centrifuga</name>
    <dbReference type="NCBI Taxonomy" id="98765"/>
    <lineage>
        <taxon>Eukaryota</taxon>
        <taxon>Fungi</taxon>
        <taxon>Dikarya</taxon>
        <taxon>Basidiomycota</taxon>
        <taxon>Agaricomycotina</taxon>
        <taxon>Agaricomycetes</taxon>
        <taxon>Polyporales</taxon>
        <taxon>Meruliaceae</taxon>
        <taxon>Hermanssonia</taxon>
    </lineage>
</organism>
<comment type="caution">
    <text evidence="2">The sequence shown here is derived from an EMBL/GenBank/DDBJ whole genome shotgun (WGS) entry which is preliminary data.</text>
</comment>
<evidence type="ECO:0000313" key="3">
    <source>
        <dbReference type="Proteomes" id="UP000309038"/>
    </source>
</evidence>
<evidence type="ECO:0000256" key="1">
    <source>
        <dbReference type="SAM" id="MobiDB-lite"/>
    </source>
</evidence>
<protein>
    <submittedName>
        <fullName evidence="2">Uncharacterized protein</fullName>
    </submittedName>
</protein>
<reference evidence="2 3" key="1">
    <citation type="submission" date="2019-02" db="EMBL/GenBank/DDBJ databases">
        <title>Genome sequencing of the rare red list fungi Phlebia centrifuga.</title>
        <authorList>
            <person name="Buettner E."/>
            <person name="Kellner H."/>
        </authorList>
    </citation>
    <scope>NUCLEOTIDE SEQUENCE [LARGE SCALE GENOMIC DNA]</scope>
    <source>
        <strain evidence="2 3">DSM 108282</strain>
    </source>
</reference>
<accession>A0A4S4K671</accession>
<dbReference type="Proteomes" id="UP000309038">
    <property type="component" value="Unassembled WGS sequence"/>
</dbReference>